<evidence type="ECO:0000313" key="1">
    <source>
        <dbReference type="EMBL" id="KAK3784478.1"/>
    </source>
</evidence>
<dbReference type="AlphaFoldDB" id="A0AAE1AAT7"/>
<comment type="caution">
    <text evidence="1">The sequence shown here is derived from an EMBL/GenBank/DDBJ whole genome shotgun (WGS) entry which is preliminary data.</text>
</comment>
<dbReference type="Proteomes" id="UP001283361">
    <property type="component" value="Unassembled WGS sequence"/>
</dbReference>
<accession>A0AAE1AAT7</accession>
<sequence>MKNQNFHYCALLIPEVFLQAQDLRKPNLAHHYLTCRSNVSKTGSGTLCRLPFQNRISKTSSGTLSRLPFQQSVKLVQGHYVACPFSVSKTNSGTLSGMNFQNQ</sequence>
<protein>
    <submittedName>
        <fullName evidence="1">Uncharacterized protein</fullName>
    </submittedName>
</protein>
<evidence type="ECO:0000313" key="2">
    <source>
        <dbReference type="Proteomes" id="UP001283361"/>
    </source>
</evidence>
<reference evidence="1" key="1">
    <citation type="journal article" date="2023" name="G3 (Bethesda)">
        <title>A reference genome for the long-term kleptoplast-retaining sea slug Elysia crispata morphotype clarki.</title>
        <authorList>
            <person name="Eastman K.E."/>
            <person name="Pendleton A.L."/>
            <person name="Shaikh M.A."/>
            <person name="Suttiyut T."/>
            <person name="Ogas R."/>
            <person name="Tomko P."/>
            <person name="Gavelis G."/>
            <person name="Widhalm J.R."/>
            <person name="Wisecaver J.H."/>
        </authorList>
    </citation>
    <scope>NUCLEOTIDE SEQUENCE</scope>
    <source>
        <strain evidence="1">ECLA1</strain>
    </source>
</reference>
<gene>
    <name evidence="1" type="ORF">RRG08_066656</name>
</gene>
<proteinExistence type="predicted"/>
<organism evidence="1 2">
    <name type="scientific">Elysia crispata</name>
    <name type="common">lettuce slug</name>
    <dbReference type="NCBI Taxonomy" id="231223"/>
    <lineage>
        <taxon>Eukaryota</taxon>
        <taxon>Metazoa</taxon>
        <taxon>Spiralia</taxon>
        <taxon>Lophotrochozoa</taxon>
        <taxon>Mollusca</taxon>
        <taxon>Gastropoda</taxon>
        <taxon>Heterobranchia</taxon>
        <taxon>Euthyneura</taxon>
        <taxon>Panpulmonata</taxon>
        <taxon>Sacoglossa</taxon>
        <taxon>Placobranchoidea</taxon>
        <taxon>Plakobranchidae</taxon>
        <taxon>Elysia</taxon>
    </lineage>
</organism>
<keyword evidence="2" id="KW-1185">Reference proteome</keyword>
<name>A0AAE1AAT7_9GAST</name>
<dbReference type="EMBL" id="JAWDGP010002241">
    <property type="protein sequence ID" value="KAK3784478.1"/>
    <property type="molecule type" value="Genomic_DNA"/>
</dbReference>